<protein>
    <submittedName>
        <fullName evidence="2">Uncharacterized protein</fullName>
    </submittedName>
</protein>
<feature type="compositionally biased region" description="Polar residues" evidence="1">
    <location>
        <begin position="214"/>
        <end position="233"/>
    </location>
</feature>
<feature type="compositionally biased region" description="Basic and acidic residues" evidence="1">
    <location>
        <begin position="334"/>
        <end position="362"/>
    </location>
</feature>
<dbReference type="VEuPathDB" id="CryptoDB:cubi_00009"/>
<evidence type="ECO:0000256" key="1">
    <source>
        <dbReference type="SAM" id="MobiDB-lite"/>
    </source>
</evidence>
<dbReference type="GeneID" id="39976802"/>
<feature type="compositionally biased region" description="Basic residues" evidence="1">
    <location>
        <begin position="322"/>
        <end position="333"/>
    </location>
</feature>
<proteinExistence type="predicted"/>
<sequence>MKPKTVYLGLICITFFFHFRLIDNANLHNNPNKIRILKKSDLEQVESKLLSSNLSVFNQLKCLIRLLDLLELIDKTLNVGKPGQLEILFSIKEGIDAKHSEIKDELLRRNINLLSCADVELIKRFSDLNVKLNESLYEGQTFIVESLIEFLELVRLLVTSITDLQLETFISEEISTENIRDFLLSLSEHYSNLLLSITEQNDDEKERGADENQSENASSSSVPLSKNQDSKATNKLIKDNKNTELERNEKNRNRKEKKSKAFNQKEAYDVEASLNKAKLGESSQRKETLAVSQKSISGGVEQAQASGVGSIITEVGDQKTHNFPKKRTNKKKHLNNDEKSRHQPENILVRHAENVKLDERGGAKQKRGRAKGPKKTAETGSRARSTSPKPHSSRELQASSRLWSRSRSGSRSRRRSRSRSGGRSESHSRYTIERVHSFAQEVGNDIGELGSYSPLFLVQEAEEKLTELLKVEAELLNLSFELKNMFLKMNEISSRVECKGHRFSAVRTQVKILNQGLGRWVLDTDFDSLDIRYTMMDAGNILSNIPPSVAARQGIAARACCFKDCCKLNDPSDKHIVGFNNCDCNSCDCNCIYCSSIPDSFNKKSIYDVD</sequence>
<dbReference type="RefSeq" id="XP_028875602.1">
    <property type="nucleotide sequence ID" value="XM_029017023.1"/>
</dbReference>
<keyword evidence="3" id="KW-1185">Reference proteome</keyword>
<dbReference type="OrthoDB" id="344140at2759"/>
<gene>
    <name evidence="2" type="ORF">cubi_00009</name>
</gene>
<evidence type="ECO:0000313" key="2">
    <source>
        <dbReference type="EMBL" id="OII74456.1"/>
    </source>
</evidence>
<dbReference type="Proteomes" id="UP000186176">
    <property type="component" value="Unassembled WGS sequence"/>
</dbReference>
<feature type="compositionally biased region" description="Basic and acidic residues" evidence="1">
    <location>
        <begin position="422"/>
        <end position="432"/>
    </location>
</feature>
<feature type="compositionally biased region" description="Basic residues" evidence="1">
    <location>
        <begin position="408"/>
        <end position="420"/>
    </location>
</feature>
<reference evidence="2 3" key="1">
    <citation type="submission" date="2016-10" db="EMBL/GenBank/DDBJ databases">
        <title>Reductive evolution of mitochondrial metabolism and differential evolution of invasion-related proteins in Cryptosporidium.</title>
        <authorList>
            <person name="Liu S."/>
            <person name="Roellig D.M."/>
            <person name="Guo Y."/>
            <person name="Li N."/>
            <person name="Frace M.A."/>
            <person name="Tang K."/>
            <person name="Zhang L."/>
            <person name="Feng Y."/>
            <person name="Xiao L."/>
        </authorList>
    </citation>
    <scope>NUCLEOTIDE SEQUENCE [LARGE SCALE GENOMIC DNA]</scope>
    <source>
        <strain evidence="2">39726</strain>
    </source>
</reference>
<comment type="caution">
    <text evidence="2">The sequence shown here is derived from an EMBL/GenBank/DDBJ whole genome shotgun (WGS) entry which is preliminary data.</text>
</comment>
<accession>A0A1J4MJQ3</accession>
<evidence type="ECO:0000313" key="3">
    <source>
        <dbReference type="Proteomes" id="UP000186176"/>
    </source>
</evidence>
<name>A0A1J4MJQ3_9CRYT</name>
<feature type="compositionally biased region" description="Polar residues" evidence="1">
    <location>
        <begin position="378"/>
        <end position="398"/>
    </location>
</feature>
<feature type="compositionally biased region" description="Basic residues" evidence="1">
    <location>
        <begin position="363"/>
        <end position="374"/>
    </location>
</feature>
<feature type="region of interest" description="Disordered" evidence="1">
    <location>
        <begin position="201"/>
        <end position="264"/>
    </location>
</feature>
<feature type="region of interest" description="Disordered" evidence="1">
    <location>
        <begin position="313"/>
        <end position="432"/>
    </location>
</feature>
<dbReference type="EMBL" id="LRBP01000009">
    <property type="protein sequence ID" value="OII74456.1"/>
    <property type="molecule type" value="Genomic_DNA"/>
</dbReference>
<feature type="compositionally biased region" description="Basic and acidic residues" evidence="1">
    <location>
        <begin position="236"/>
        <end position="251"/>
    </location>
</feature>
<dbReference type="AlphaFoldDB" id="A0A1J4MJQ3"/>
<organism evidence="2 3">
    <name type="scientific">Cryptosporidium ubiquitum</name>
    <dbReference type="NCBI Taxonomy" id="857276"/>
    <lineage>
        <taxon>Eukaryota</taxon>
        <taxon>Sar</taxon>
        <taxon>Alveolata</taxon>
        <taxon>Apicomplexa</taxon>
        <taxon>Conoidasida</taxon>
        <taxon>Coccidia</taxon>
        <taxon>Eucoccidiorida</taxon>
        <taxon>Eimeriorina</taxon>
        <taxon>Cryptosporidiidae</taxon>
        <taxon>Cryptosporidium</taxon>
    </lineage>
</organism>